<protein>
    <submittedName>
        <fullName evidence="2">Uncharacterized protein</fullName>
    </submittedName>
</protein>
<feature type="compositionally biased region" description="Polar residues" evidence="1">
    <location>
        <begin position="211"/>
        <end position="223"/>
    </location>
</feature>
<dbReference type="EMBL" id="JAFJYH010000231">
    <property type="protein sequence ID" value="KAG4415197.1"/>
    <property type="molecule type" value="Genomic_DNA"/>
</dbReference>
<evidence type="ECO:0000313" key="3">
    <source>
        <dbReference type="Proteomes" id="UP000664132"/>
    </source>
</evidence>
<dbReference type="Proteomes" id="UP000664132">
    <property type="component" value="Unassembled WGS sequence"/>
</dbReference>
<dbReference type="OrthoDB" id="3559020at2759"/>
<feature type="compositionally biased region" description="Polar residues" evidence="1">
    <location>
        <begin position="189"/>
        <end position="198"/>
    </location>
</feature>
<keyword evidence="3" id="KW-1185">Reference proteome</keyword>
<evidence type="ECO:0000313" key="2">
    <source>
        <dbReference type="EMBL" id="KAG4415197.1"/>
    </source>
</evidence>
<sequence length="397" mass="43872">MSHAETERFLEQCAATTPLPDGPGQGTLIDYDVLCKSVESYLKSIRAEIFELPVELRPSENMQLYQARQTTILEFWGFAAHASFPPPPESAAASYQAAALYRINIQAAKHGGKYSTSPLKQVAEAPDPRRTFQPTTPARSPIRISFRKPPTSVKARSYRRHDSIHHEGEEEQQVHSPQSIGGQKPPANSIANTKSPRNSAACFRKDDDQSLKPSTRSSPQINPGATLPHNLQIFVSKSQPAKPLSTVTGAAIYSHPVPPIWPAIKLQDGWDSLTGFPSGSFVFSTIKAFPRIVGPIIQGVGEIIGRVNHMFPLLRLRWERTPMKADGRRDLAVWVELGFGVSRTDPEAVTQKQIMLEGLQEFHHRDLAGSQDYFGTYFERNLGRLRAESVASAAASK</sequence>
<comment type="caution">
    <text evidence="2">The sequence shown here is derived from an EMBL/GenBank/DDBJ whole genome shotgun (WGS) entry which is preliminary data.</text>
</comment>
<proteinExistence type="predicted"/>
<dbReference type="AlphaFoldDB" id="A0A8H7W4R7"/>
<accession>A0A8H7W4R7</accession>
<gene>
    <name evidence="2" type="ORF">IFR04_011656</name>
</gene>
<evidence type="ECO:0000256" key="1">
    <source>
        <dbReference type="SAM" id="MobiDB-lite"/>
    </source>
</evidence>
<name>A0A8H7W4R7_9HELO</name>
<reference evidence="2" key="1">
    <citation type="submission" date="2021-02" db="EMBL/GenBank/DDBJ databases">
        <title>Genome sequence Cadophora malorum strain M34.</title>
        <authorList>
            <person name="Stefanovic E."/>
            <person name="Vu D."/>
            <person name="Scully C."/>
            <person name="Dijksterhuis J."/>
            <person name="Roader J."/>
            <person name="Houbraken J."/>
        </authorList>
    </citation>
    <scope>NUCLEOTIDE SEQUENCE</scope>
    <source>
        <strain evidence="2">M34</strain>
    </source>
</reference>
<feature type="region of interest" description="Disordered" evidence="1">
    <location>
        <begin position="118"/>
        <end position="227"/>
    </location>
</feature>
<organism evidence="2 3">
    <name type="scientific">Cadophora malorum</name>
    <dbReference type="NCBI Taxonomy" id="108018"/>
    <lineage>
        <taxon>Eukaryota</taxon>
        <taxon>Fungi</taxon>
        <taxon>Dikarya</taxon>
        <taxon>Ascomycota</taxon>
        <taxon>Pezizomycotina</taxon>
        <taxon>Leotiomycetes</taxon>
        <taxon>Helotiales</taxon>
        <taxon>Ploettnerulaceae</taxon>
        <taxon>Cadophora</taxon>
    </lineage>
</organism>